<evidence type="ECO:0000313" key="3">
    <source>
        <dbReference type="EMBL" id="KAK3267950.1"/>
    </source>
</evidence>
<name>A0AAE0L166_9CHLO</name>
<comment type="caution">
    <text evidence="3">The sequence shown here is derived from an EMBL/GenBank/DDBJ whole genome shotgun (WGS) entry which is preliminary data.</text>
</comment>
<sequence length="334" mass="38871">LWGEMHRLRGERDLKPGRDGRFVNLGEGRGEEWGQAWRQAAYSRQKAKQRLLTELLAKDAAREAYEEKMREVKQANLELSFRRTAFELEQAKVEALEPQMIVRHDNRTALLVALQLQREEELRQAELAEDAAYTSYASETRKVHEFRIKENALEVDRQKSAERMKVETAEKERERKEQAVRDKERLRQEAAELKAMEGQILLEGKLKELERHQEELHKEENAQIKSFHEKHQQLMLVHEDLGKARERAEQVVEEMVHEQQDFETARAAREQREIRKMERAKQREREGRAQRVQEREDRKSGLSGSGFGRIGAGKLGGVGSSRAGGKVFPDDVDS</sequence>
<evidence type="ECO:0000256" key="2">
    <source>
        <dbReference type="SAM" id="MobiDB-lite"/>
    </source>
</evidence>
<feature type="compositionally biased region" description="Basic and acidic residues" evidence="2">
    <location>
        <begin position="256"/>
        <end position="300"/>
    </location>
</feature>
<feature type="region of interest" description="Disordered" evidence="2">
    <location>
        <begin position="256"/>
        <end position="334"/>
    </location>
</feature>
<keyword evidence="4" id="KW-1185">Reference proteome</keyword>
<protein>
    <submittedName>
        <fullName evidence="3">Uncharacterized protein</fullName>
    </submittedName>
</protein>
<evidence type="ECO:0000256" key="1">
    <source>
        <dbReference type="SAM" id="Coils"/>
    </source>
</evidence>
<dbReference type="AlphaFoldDB" id="A0AAE0L166"/>
<gene>
    <name evidence="3" type="ORF">CYMTET_23523</name>
</gene>
<accession>A0AAE0L166</accession>
<feature type="coiled-coil region" evidence="1">
    <location>
        <begin position="159"/>
        <end position="222"/>
    </location>
</feature>
<keyword evidence="1" id="KW-0175">Coiled coil</keyword>
<proteinExistence type="predicted"/>
<dbReference type="Proteomes" id="UP001190700">
    <property type="component" value="Unassembled WGS sequence"/>
</dbReference>
<dbReference type="EMBL" id="LGRX02012101">
    <property type="protein sequence ID" value="KAK3267950.1"/>
    <property type="molecule type" value="Genomic_DNA"/>
</dbReference>
<reference evidence="3 4" key="1">
    <citation type="journal article" date="2015" name="Genome Biol. Evol.">
        <title>Comparative Genomics of a Bacterivorous Green Alga Reveals Evolutionary Causalities and Consequences of Phago-Mixotrophic Mode of Nutrition.</title>
        <authorList>
            <person name="Burns J.A."/>
            <person name="Paasch A."/>
            <person name="Narechania A."/>
            <person name="Kim E."/>
        </authorList>
    </citation>
    <scope>NUCLEOTIDE SEQUENCE [LARGE SCALE GENOMIC DNA]</scope>
    <source>
        <strain evidence="3 4">PLY_AMNH</strain>
    </source>
</reference>
<feature type="compositionally biased region" description="Gly residues" evidence="2">
    <location>
        <begin position="303"/>
        <end position="319"/>
    </location>
</feature>
<organism evidence="3 4">
    <name type="scientific">Cymbomonas tetramitiformis</name>
    <dbReference type="NCBI Taxonomy" id="36881"/>
    <lineage>
        <taxon>Eukaryota</taxon>
        <taxon>Viridiplantae</taxon>
        <taxon>Chlorophyta</taxon>
        <taxon>Pyramimonadophyceae</taxon>
        <taxon>Pyramimonadales</taxon>
        <taxon>Pyramimonadaceae</taxon>
        <taxon>Cymbomonas</taxon>
    </lineage>
</organism>
<evidence type="ECO:0000313" key="4">
    <source>
        <dbReference type="Proteomes" id="UP001190700"/>
    </source>
</evidence>
<feature type="non-terminal residue" evidence="3">
    <location>
        <position position="1"/>
    </location>
</feature>